<dbReference type="FunFam" id="3.80.10.10:FF:001438">
    <property type="entry name" value="Uncharacterized protein"/>
    <property type="match status" value="1"/>
</dbReference>
<keyword evidence="2" id="KW-1003">Cell membrane</keyword>
<keyword evidence="5 9" id="KW-0732">Signal</keyword>
<dbReference type="SUPFAM" id="SSF52058">
    <property type="entry name" value="L domain-like"/>
    <property type="match status" value="2"/>
</dbReference>
<evidence type="ECO:0000256" key="3">
    <source>
        <dbReference type="ARBA" id="ARBA00022614"/>
    </source>
</evidence>
<organism evidence="11 12">
    <name type="scientific">Takifugu flavidus</name>
    <name type="common">sansaifugu</name>
    <dbReference type="NCBI Taxonomy" id="433684"/>
    <lineage>
        <taxon>Eukaryota</taxon>
        <taxon>Metazoa</taxon>
        <taxon>Chordata</taxon>
        <taxon>Craniata</taxon>
        <taxon>Vertebrata</taxon>
        <taxon>Euteleostomi</taxon>
        <taxon>Actinopterygii</taxon>
        <taxon>Neopterygii</taxon>
        <taxon>Teleostei</taxon>
        <taxon>Neoteleostei</taxon>
        <taxon>Acanthomorphata</taxon>
        <taxon>Eupercaria</taxon>
        <taxon>Tetraodontiformes</taxon>
        <taxon>Tetradontoidea</taxon>
        <taxon>Tetraodontidae</taxon>
        <taxon>Takifugu</taxon>
    </lineage>
</organism>
<feature type="domain" description="LRRNT" evidence="10">
    <location>
        <begin position="44"/>
        <end position="80"/>
    </location>
</feature>
<accession>A0A5C6NFW9</accession>
<dbReference type="EMBL" id="RHFK02000015">
    <property type="protein sequence ID" value="TWW64417.1"/>
    <property type="molecule type" value="Genomic_DNA"/>
</dbReference>
<keyword evidence="11" id="KW-0675">Receptor</keyword>
<evidence type="ECO:0000256" key="1">
    <source>
        <dbReference type="ARBA" id="ARBA00004236"/>
    </source>
</evidence>
<evidence type="ECO:0000256" key="4">
    <source>
        <dbReference type="ARBA" id="ARBA00022692"/>
    </source>
</evidence>
<protein>
    <submittedName>
        <fullName evidence="11">Leucine-rich repeat-containing G-protein coupled receptor 5A</fullName>
    </submittedName>
</protein>
<sequence length="485" mass="52873">MPGSAALLAAFAVFTAASRSSWVGAEMRSSTLPPPGETSGDRGGCPGRCRCEAVGLLHRVDCSDLGLREVPANLSVFTSYLDLSMNNLTVVSGDGLSTLHFLEELVIFATVASGTSVWPRCMLGTGGLADLWVQIRCEQQVLEVVCNRVFDLRRLAGNHLSIIPRGAFSGLLNLKLLMLQNNNLTSVPAEAFNDLQNLQSLRLDANHISDVPAGSFSGLRSLRHLWLDDNALEEVPVEALSHLPVLQAMTLALNHISHIPDHAFSKLGRLVVLHLNNNRIVSMGTNCFQGLHSLETLDLNSNRLVQFPAPVRSLPNLRELGFHSNNIRSIPERAFIGNPSLVTVFFHDNPIRTVGQSAFQNLPELQTLSLNGAAELREFPDLTGTTNLESLTITGAQITALPASVCQQLQNLQLLDLSFNHIHTLPSLSVCEGLLKIDLHHNKIVELEENTFQGLLSLRSLDLSWNQLSVLKPDTFSALPALTKL</sequence>
<reference evidence="11 12" key="1">
    <citation type="submission" date="2019-04" db="EMBL/GenBank/DDBJ databases">
        <title>Chromosome genome assembly for Takifugu flavidus.</title>
        <authorList>
            <person name="Xiao S."/>
        </authorList>
    </citation>
    <scope>NUCLEOTIDE SEQUENCE [LARGE SCALE GENOMIC DNA]</scope>
    <source>
        <strain evidence="11">HTHZ2018</strain>
        <tissue evidence="11">Muscle</tissue>
    </source>
</reference>
<dbReference type="Pfam" id="PF13855">
    <property type="entry name" value="LRR_8"/>
    <property type="match status" value="4"/>
</dbReference>
<feature type="chain" id="PRO_5022710804" evidence="9">
    <location>
        <begin position="18"/>
        <end position="485"/>
    </location>
</feature>
<proteinExistence type="predicted"/>
<dbReference type="Gene3D" id="3.80.10.10">
    <property type="entry name" value="Ribonuclease Inhibitor"/>
    <property type="match status" value="1"/>
</dbReference>
<evidence type="ECO:0000256" key="5">
    <source>
        <dbReference type="ARBA" id="ARBA00022729"/>
    </source>
</evidence>
<keyword evidence="6" id="KW-0677">Repeat</keyword>
<evidence type="ECO:0000256" key="9">
    <source>
        <dbReference type="SAM" id="SignalP"/>
    </source>
</evidence>
<name>A0A5C6NFW9_9TELE</name>
<dbReference type="SMART" id="SM00369">
    <property type="entry name" value="LRR_TYP"/>
    <property type="match status" value="13"/>
</dbReference>
<comment type="subcellular location">
    <subcellularLocation>
        <location evidence="1">Cell membrane</location>
    </subcellularLocation>
</comment>
<feature type="signal peptide" evidence="9">
    <location>
        <begin position="1"/>
        <end position="17"/>
    </location>
</feature>
<dbReference type="InterPro" id="IPR050328">
    <property type="entry name" value="Dev_Immune_Receptor"/>
</dbReference>
<keyword evidence="7" id="KW-1133">Transmembrane helix</keyword>
<dbReference type="GO" id="GO:0005886">
    <property type="term" value="C:plasma membrane"/>
    <property type="evidence" value="ECO:0007669"/>
    <property type="project" value="UniProtKB-SubCell"/>
</dbReference>
<gene>
    <name evidence="11" type="ORF">D4764_22G0000640</name>
</gene>
<keyword evidence="4" id="KW-0812">Transmembrane</keyword>
<dbReference type="InterPro" id="IPR001611">
    <property type="entry name" value="Leu-rich_rpt"/>
</dbReference>
<dbReference type="PANTHER" id="PTHR24373">
    <property type="entry name" value="SLIT RELATED LEUCINE-RICH REPEAT NEURONAL PROTEIN"/>
    <property type="match status" value="1"/>
</dbReference>
<keyword evidence="3" id="KW-0433">Leucine-rich repeat</keyword>
<keyword evidence="8" id="KW-0472">Membrane</keyword>
<keyword evidence="12" id="KW-1185">Reference proteome</keyword>
<evidence type="ECO:0000256" key="7">
    <source>
        <dbReference type="ARBA" id="ARBA00022989"/>
    </source>
</evidence>
<dbReference type="SMART" id="SM00364">
    <property type="entry name" value="LRR_BAC"/>
    <property type="match status" value="6"/>
</dbReference>
<evidence type="ECO:0000313" key="12">
    <source>
        <dbReference type="Proteomes" id="UP000324091"/>
    </source>
</evidence>
<dbReference type="InterPro" id="IPR003591">
    <property type="entry name" value="Leu-rich_rpt_typical-subtyp"/>
</dbReference>
<evidence type="ECO:0000313" key="11">
    <source>
        <dbReference type="EMBL" id="TWW64417.1"/>
    </source>
</evidence>
<dbReference type="AlphaFoldDB" id="A0A5C6NFW9"/>
<dbReference type="Proteomes" id="UP000324091">
    <property type="component" value="Chromosome 22"/>
</dbReference>
<evidence type="ECO:0000259" key="10">
    <source>
        <dbReference type="SMART" id="SM00013"/>
    </source>
</evidence>
<comment type="caution">
    <text evidence="11">The sequence shown here is derived from an EMBL/GenBank/DDBJ whole genome shotgun (WGS) entry which is preliminary data.</text>
</comment>
<dbReference type="InterPro" id="IPR000372">
    <property type="entry name" value="LRRNT"/>
</dbReference>
<dbReference type="SMART" id="SM00365">
    <property type="entry name" value="LRR_SD22"/>
    <property type="match status" value="4"/>
</dbReference>
<evidence type="ECO:0000256" key="6">
    <source>
        <dbReference type="ARBA" id="ARBA00022737"/>
    </source>
</evidence>
<evidence type="ECO:0000256" key="2">
    <source>
        <dbReference type="ARBA" id="ARBA00022475"/>
    </source>
</evidence>
<dbReference type="InterPro" id="IPR032675">
    <property type="entry name" value="LRR_dom_sf"/>
</dbReference>
<dbReference type="SMART" id="SM00013">
    <property type="entry name" value="LRRNT"/>
    <property type="match status" value="1"/>
</dbReference>
<dbReference type="PROSITE" id="PS51450">
    <property type="entry name" value="LRR"/>
    <property type="match status" value="5"/>
</dbReference>
<dbReference type="PANTHER" id="PTHR24373:SF398">
    <property type="entry name" value="LEUCINE-RICH REPEAT-CONTAINING G-PROTEIN COUPLED RECEPTOR 6"/>
    <property type="match status" value="1"/>
</dbReference>
<evidence type="ECO:0000256" key="8">
    <source>
        <dbReference type="ARBA" id="ARBA00023136"/>
    </source>
</evidence>